<protein>
    <submittedName>
        <fullName evidence="2">(spotted green pufferfish) hypothetical protein</fullName>
    </submittedName>
</protein>
<comment type="caution">
    <text evidence="2">The sequence shown here is derived from an EMBL/GenBank/DDBJ whole genome shotgun (WGS) entry which is preliminary data.</text>
</comment>
<dbReference type="AlphaFoldDB" id="Q4SFR2"/>
<gene>
    <name evidence="2" type="ORF">GSTENG00018986001</name>
</gene>
<proteinExistence type="predicted"/>
<feature type="compositionally biased region" description="Polar residues" evidence="1">
    <location>
        <begin position="559"/>
        <end position="572"/>
    </location>
</feature>
<feature type="region of interest" description="Disordered" evidence="1">
    <location>
        <begin position="557"/>
        <end position="576"/>
    </location>
</feature>
<evidence type="ECO:0000313" key="2">
    <source>
        <dbReference type="EMBL" id="CAG00520.1"/>
    </source>
</evidence>
<dbReference type="GO" id="GO:0060271">
    <property type="term" value="P:cilium assembly"/>
    <property type="evidence" value="ECO:0007669"/>
    <property type="project" value="TreeGrafter"/>
</dbReference>
<dbReference type="PANTHER" id="PTHR33487">
    <property type="entry name" value="CILIA- AND FLAGELLA-ASSOCIATED PROTEIN 54"/>
    <property type="match status" value="1"/>
</dbReference>
<dbReference type="PANTHER" id="PTHR33487:SF1">
    <property type="entry name" value="CILIA- AND FLAGELLA-ASSOCIATED PROTEIN 54"/>
    <property type="match status" value="1"/>
</dbReference>
<dbReference type="EMBL" id="CAAE01014601">
    <property type="protein sequence ID" value="CAG00520.1"/>
    <property type="molecule type" value="Genomic_DNA"/>
</dbReference>
<dbReference type="InterPro" id="IPR027912">
    <property type="entry name" value="CFAP54"/>
</dbReference>
<sequence>MDLPATHYGTVDRRNPVVSVFEREVKTFLSLMRRATSAGSPDNSLYAKGIRTLVEIWRNYRHRLPSQMYEERMLQAADALFEMELYEVALWQGYALHLLQFSPLKITQITDADHLMASFFPEGLDADQDSFTLKALEFLLWASVSLELSVPIMTPEYLPWIATLYCAVCRCYYDNRAAAKAEVQCPRLTTERTLMSLFDSGAAYFLGILEALWDVGWGPLQNKMPDDPDQQEVVMELLTAGMRVLSGENKVSVPSALRFIKLLFQYKQSEAFSRLTKEMLQVLSEIRPDEDVVLDVVLFLWNKAKLVVQGDEIQNPTFTYSTEKIDHFEKFCGVTLLQWLWCLYELCEVASVCGLANMDCMIAAEMTYTLAALLERAAESRHHTPITESELLGRIKKNKVSKALFLIQKALLVYETTTDSSNQTKSLLEEASSLIDKATLEERKVYLANTFRDAAENEDSQMKENKDNPPPAPILLSRTDTSLTFAPAPYNLEGQVPALHGECFLKVEGLEPNQKYVFAVAAYNSQGNIVGNSLWSVYDDDFDEEEQESGLHFSAALDDSTQTDGGNATEAKNTAPPDTAVLKGFAAQLPHVEGRRQVKFNLALEDSGNIQSSDLDEDFSKPGAVYKLPVSPEHMSSVTDAYSASIKYLEDNGENYLRVVALHEMGNLQYYNGNTRYALTSDINQRTKYCLLSAHLFKCVLCCSTAQPQADLQYAHHSIGEELLPGTDLFSEPHRVHLGTTVTSLKFLCHWLFTKGFYVTVLPHTHTHTHTHTQTHPVVSQVGPQHAGRKVSKLTPVIPASACARTLPASGWDCVQRCATHCRGQNTKGQ</sequence>
<organism evidence="2">
    <name type="scientific">Tetraodon nigroviridis</name>
    <name type="common">Spotted green pufferfish</name>
    <name type="synonym">Chelonodon nigroviridis</name>
    <dbReference type="NCBI Taxonomy" id="99883"/>
    <lineage>
        <taxon>Eukaryota</taxon>
        <taxon>Metazoa</taxon>
        <taxon>Chordata</taxon>
        <taxon>Craniata</taxon>
        <taxon>Vertebrata</taxon>
        <taxon>Euteleostomi</taxon>
        <taxon>Actinopterygii</taxon>
        <taxon>Neopterygii</taxon>
        <taxon>Teleostei</taxon>
        <taxon>Neoteleostei</taxon>
        <taxon>Acanthomorphata</taxon>
        <taxon>Eupercaria</taxon>
        <taxon>Tetraodontiformes</taxon>
        <taxon>Tetradontoidea</taxon>
        <taxon>Tetraodontidae</taxon>
        <taxon>Tetraodon</taxon>
    </lineage>
</organism>
<reference evidence="2" key="2">
    <citation type="submission" date="2004-02" db="EMBL/GenBank/DDBJ databases">
        <authorList>
            <consortium name="Genoscope"/>
            <consortium name="Whitehead Institute Centre for Genome Research"/>
        </authorList>
    </citation>
    <scope>NUCLEOTIDE SEQUENCE</scope>
</reference>
<dbReference type="KEGG" id="tng:GSTEN00018986G001"/>
<reference evidence="2" key="1">
    <citation type="journal article" date="2004" name="Nature">
        <title>Genome duplication in the teleost fish Tetraodon nigroviridis reveals the early vertebrate proto-karyotype.</title>
        <authorList>
            <person name="Jaillon O."/>
            <person name="Aury J.-M."/>
            <person name="Brunet F."/>
            <person name="Petit J.-L."/>
            <person name="Stange-Thomann N."/>
            <person name="Mauceli E."/>
            <person name="Bouneau L."/>
            <person name="Fischer C."/>
            <person name="Ozouf-Costaz C."/>
            <person name="Bernot A."/>
            <person name="Nicaud S."/>
            <person name="Jaffe D."/>
            <person name="Fisher S."/>
            <person name="Lutfalla G."/>
            <person name="Dossat C."/>
            <person name="Segurens B."/>
            <person name="Dasilva C."/>
            <person name="Salanoubat M."/>
            <person name="Levy M."/>
            <person name="Boudet N."/>
            <person name="Castellano S."/>
            <person name="Anthouard V."/>
            <person name="Jubin C."/>
            <person name="Castelli V."/>
            <person name="Katinka M."/>
            <person name="Vacherie B."/>
            <person name="Biemont C."/>
            <person name="Skalli Z."/>
            <person name="Cattolico L."/>
            <person name="Poulain J."/>
            <person name="De Berardinis V."/>
            <person name="Cruaud C."/>
            <person name="Duprat S."/>
            <person name="Brottier P."/>
            <person name="Coutanceau J.-P."/>
            <person name="Gouzy J."/>
            <person name="Parra G."/>
            <person name="Lardier G."/>
            <person name="Chapple C."/>
            <person name="McKernan K.J."/>
            <person name="McEwan P."/>
            <person name="Bosak S."/>
            <person name="Kellis M."/>
            <person name="Volff J.-N."/>
            <person name="Guigo R."/>
            <person name="Zody M.C."/>
            <person name="Mesirov J."/>
            <person name="Lindblad-Toh K."/>
            <person name="Birren B."/>
            <person name="Nusbaum C."/>
            <person name="Kahn D."/>
            <person name="Robinson-Rechavi M."/>
            <person name="Laudet V."/>
            <person name="Schachter V."/>
            <person name="Quetier F."/>
            <person name="Saurin W."/>
            <person name="Scarpelli C."/>
            <person name="Wincker P."/>
            <person name="Lander E.S."/>
            <person name="Weissenbach J."/>
            <person name="Roest Crollius H."/>
        </authorList>
    </citation>
    <scope>NUCLEOTIDE SEQUENCE [LARGE SCALE GENOMIC DNA]</scope>
</reference>
<evidence type="ECO:0000256" key="1">
    <source>
        <dbReference type="SAM" id="MobiDB-lite"/>
    </source>
</evidence>
<name>Q4SFR2_TETNG</name>
<accession>Q4SFR2</accession>
<dbReference type="OrthoDB" id="2104158at2759"/>
<dbReference type="Pfam" id="PF14858">
    <property type="entry name" value="CFAP54_N"/>
    <property type="match status" value="2"/>
</dbReference>